<dbReference type="InterPro" id="IPR042179">
    <property type="entry name" value="KGD_C_sf"/>
</dbReference>
<evidence type="ECO:0000256" key="10">
    <source>
        <dbReference type="ARBA" id="ARBA00030680"/>
    </source>
</evidence>
<evidence type="ECO:0000256" key="4">
    <source>
        <dbReference type="ARBA" id="ARBA00011301"/>
    </source>
</evidence>
<dbReference type="Proteomes" id="UP000019760">
    <property type="component" value="Unassembled WGS sequence"/>
</dbReference>
<dbReference type="GO" id="GO:0004591">
    <property type="term" value="F:oxoglutarate dehydrogenase (succinyl-transferring) activity"/>
    <property type="evidence" value="ECO:0007669"/>
    <property type="project" value="UniProtKB-EC"/>
</dbReference>
<dbReference type="PANTHER" id="PTHR23152:SF4">
    <property type="entry name" value="2-OXOADIPATE DEHYDROGENASE COMPLEX COMPONENT E1"/>
    <property type="match status" value="1"/>
</dbReference>
<gene>
    <name evidence="13" type="ORF">Amme_023_035</name>
</gene>
<comment type="cofactor">
    <cofactor evidence="1">
        <name>thiamine diphosphate</name>
        <dbReference type="ChEBI" id="CHEBI:58937"/>
    </cofactor>
</comment>
<dbReference type="InterPro" id="IPR031717">
    <property type="entry name" value="ODO-1/KGD_C"/>
</dbReference>
<comment type="caution">
    <text evidence="13">The sequence shown here is derived from an EMBL/GenBank/DDBJ whole genome shotgun (WGS) entry which is preliminary data.</text>
</comment>
<evidence type="ECO:0000313" key="13">
    <source>
        <dbReference type="EMBL" id="GAJ28442.1"/>
    </source>
</evidence>
<dbReference type="GO" id="GO:0045252">
    <property type="term" value="C:oxoglutarate dehydrogenase complex"/>
    <property type="evidence" value="ECO:0007669"/>
    <property type="project" value="TreeGrafter"/>
</dbReference>
<dbReference type="NCBIfam" id="TIGR00239">
    <property type="entry name" value="2oxo_dh_E1"/>
    <property type="match status" value="1"/>
</dbReference>
<dbReference type="GO" id="GO:0006099">
    <property type="term" value="P:tricarboxylic acid cycle"/>
    <property type="evidence" value="ECO:0007669"/>
    <property type="project" value="TreeGrafter"/>
</dbReference>
<dbReference type="Gene3D" id="3.40.50.12470">
    <property type="match status" value="1"/>
</dbReference>
<dbReference type="InterPro" id="IPR032106">
    <property type="entry name" value="2-oxogl_dehyd_N"/>
</dbReference>
<comment type="similarity">
    <text evidence="3">Belongs to the alpha-ketoglutarate dehydrogenase family.</text>
</comment>
<dbReference type="SMART" id="SM00861">
    <property type="entry name" value="Transket_pyr"/>
    <property type="match status" value="1"/>
</dbReference>
<evidence type="ECO:0000256" key="9">
    <source>
        <dbReference type="ARBA" id="ARBA00023152"/>
    </source>
</evidence>
<name>A0A023D2S6_ACIMT</name>
<evidence type="ECO:0000256" key="7">
    <source>
        <dbReference type="ARBA" id="ARBA00023002"/>
    </source>
</evidence>
<dbReference type="InterPro" id="IPR029061">
    <property type="entry name" value="THDP-binding"/>
</dbReference>
<sequence>MGEIGFSSMLNGANTVYLADLQARWAQDPNSVDPSFAQFFATLDDESARILADASGASWAPHHSFIEGIEGGTSVNEAERMAPMAPATPAGLAGSIDDSLRAVQLMRAYRVRGHLEARLDPLGLKIPAPHADLDPATYGFGEDDRERPIYLGRVLHALMPDRDAATIHELVAALRATYCGSIGAEFMHIQAADQRAWIQKRLEGDNWQAGLPADARKVVLTQLTEAEGFESFCQKRYTGTKRFGLEGSEITIPVLHAIIDQSVRSGTASVSLGMAHRGRLNTMANIVQKPFAAIFSEFAGASFKPGDVQGSGDVKYHLGTAATLRVAGHDVRVSLLPNPSHLEAVDPVVVGRVRALQDRDGSVGKAERHRHLGVLVHGDAAFAGQGIVYETMAMSQLIGYRTGGTVHVVTNNQIGFTTVSAHAYSGMYCTDIAKAVQAPILHVNGDDPDAAVYAARLSADFRREFATDIVLDLVGYRRHGHNEADEPAFTQPVMYQAIAARPTLRTLYAQKLAEEGVMDKALSDAQWQDFQDHLQAEFEVAKGYKPNLADWMDTGQDPSQIAQGRKAGEPLTGIGETALEEIGRAMTQVPKDFTLHPRLKRVIQARADAIEGGDGIDWATGEALAFGSLMLEGHRVRLSGEDCQRGTFSQRHAVLIDQKTQTEYTPLNAMPNARAKLEVYNSLLSEFGVLGFEYGYSLTDPATLVLWEAQFGDFANGAQVIIDQFIASGETKWLRTSALVMLLPHGFEGQGPEHSSARLERYLQLCAEDNMRVGNITTPANYFHALRRQLFPGSRKPLVLMTPKSLLRNKAAVSKLADFLPGTAFQPVLAETDELAPDVEISRVVLCSGKVYYDLHAARQEAGRRDIAILRLEQFYPFPQADLAAALARYPNATVIWCQEEPENSGAWSFVDRRIEKTLTAVGHKAGRPSYVGRPEGASPATGLASEHVAQQQQLIAEALGLA</sequence>
<comment type="catalytic activity">
    <reaction evidence="11">
        <text>N(6)-[(R)-lipoyl]-L-lysyl-[protein] + 2-oxoglutarate + H(+) = N(6)-[(R)-S(8)-succinyldihydrolipoyl]-L-lysyl-[protein] + CO2</text>
        <dbReference type="Rhea" id="RHEA:12188"/>
        <dbReference type="Rhea" id="RHEA-COMP:10474"/>
        <dbReference type="Rhea" id="RHEA-COMP:20092"/>
        <dbReference type="ChEBI" id="CHEBI:15378"/>
        <dbReference type="ChEBI" id="CHEBI:16526"/>
        <dbReference type="ChEBI" id="CHEBI:16810"/>
        <dbReference type="ChEBI" id="CHEBI:83099"/>
        <dbReference type="ChEBI" id="CHEBI:83120"/>
        <dbReference type="EC" id="1.2.4.2"/>
    </reaction>
</comment>
<dbReference type="OrthoDB" id="9759785at2"/>
<evidence type="ECO:0000256" key="3">
    <source>
        <dbReference type="ARBA" id="ARBA00006936"/>
    </source>
</evidence>
<proteinExistence type="inferred from homology"/>
<dbReference type="Pfam" id="PF16078">
    <property type="entry name" value="2-oxogl_dehyd_N"/>
    <property type="match status" value="1"/>
</dbReference>
<dbReference type="NCBIfam" id="NF008907">
    <property type="entry name" value="PRK12270.1"/>
    <property type="match status" value="1"/>
</dbReference>
<evidence type="ECO:0000256" key="6">
    <source>
        <dbReference type="ARBA" id="ARBA00013321"/>
    </source>
</evidence>
<keyword evidence="9" id="KW-0324">Glycolysis</keyword>
<dbReference type="InterPro" id="IPR011603">
    <property type="entry name" value="2oxoglutarate_DH_E1"/>
</dbReference>
<accession>A0A023D2S6</accession>
<dbReference type="GO" id="GO:0030976">
    <property type="term" value="F:thiamine pyrophosphate binding"/>
    <property type="evidence" value="ECO:0007669"/>
    <property type="project" value="InterPro"/>
</dbReference>
<dbReference type="Pfam" id="PF00676">
    <property type="entry name" value="E1_dh"/>
    <property type="match status" value="1"/>
</dbReference>
<dbReference type="NCBIfam" id="NF006914">
    <property type="entry name" value="PRK09404.1"/>
    <property type="match status" value="1"/>
</dbReference>
<evidence type="ECO:0000256" key="1">
    <source>
        <dbReference type="ARBA" id="ARBA00001964"/>
    </source>
</evidence>
<reference evidence="14" key="1">
    <citation type="journal article" date="2014" name="FEMS Microbiol. Lett.">
        <title>Draft Genomic DNA Sequence of the Facultatively Methylotrophic Bacterium Acidomonas methanolica type strain MB58.</title>
        <authorList>
            <person name="Higashiura N."/>
            <person name="Hadano H."/>
            <person name="Hirakawa H."/>
            <person name="Matsutani M."/>
            <person name="Takabe S."/>
            <person name="Matsushita K."/>
            <person name="Azuma Y."/>
        </authorList>
    </citation>
    <scope>NUCLEOTIDE SEQUENCE [LARGE SCALE GENOMIC DNA]</scope>
    <source>
        <strain evidence="14">MB58</strain>
    </source>
</reference>
<dbReference type="InterPro" id="IPR005475">
    <property type="entry name" value="Transketolase-like_Pyr-bd"/>
</dbReference>
<reference evidence="13 14" key="2">
    <citation type="journal article" date="2014" name="FEMS Microbiol. Lett.">
        <title>Draft genomic DNA sequence of the facultatively methylotrophic bacterium Acidomonas methanolica type strain MB58.</title>
        <authorList>
            <person name="Higashiura N."/>
            <person name="Hadano H."/>
            <person name="Hirakawa H."/>
            <person name="Matsutani M."/>
            <person name="Takabe S."/>
            <person name="Matsushita K."/>
            <person name="Azuma Y."/>
        </authorList>
    </citation>
    <scope>NUCLEOTIDE SEQUENCE [LARGE SCALE GENOMIC DNA]</scope>
    <source>
        <strain evidence="13 14">MB58</strain>
    </source>
</reference>
<comment type="function">
    <text evidence="2">E1 component of the 2-oxoglutarate dehydrogenase (OGDH) complex which catalyzes the decarboxylation of 2-oxoglutarate, the first step in the conversion of 2-oxoglutarate to succinyl-CoA and CO(2).</text>
</comment>
<feature type="domain" description="Transketolase-like pyrimidine-binding" evidence="12">
    <location>
        <begin position="616"/>
        <end position="809"/>
    </location>
</feature>
<dbReference type="CDD" id="cd02016">
    <property type="entry name" value="TPP_E1_OGDC_like"/>
    <property type="match status" value="1"/>
</dbReference>
<dbReference type="SUPFAM" id="SSF52518">
    <property type="entry name" value="Thiamin diphosphate-binding fold (THDP-binding)"/>
    <property type="match status" value="2"/>
</dbReference>
<keyword evidence="14" id="KW-1185">Reference proteome</keyword>
<keyword evidence="7" id="KW-0560">Oxidoreductase</keyword>
<dbReference type="Pfam" id="PF02779">
    <property type="entry name" value="Transket_pyr"/>
    <property type="match status" value="1"/>
</dbReference>
<evidence type="ECO:0000256" key="2">
    <source>
        <dbReference type="ARBA" id="ARBA00003906"/>
    </source>
</evidence>
<evidence type="ECO:0000313" key="14">
    <source>
        <dbReference type="Proteomes" id="UP000019760"/>
    </source>
</evidence>
<dbReference type="EC" id="1.2.4.2" evidence="5"/>
<dbReference type="EMBL" id="BAND01000023">
    <property type="protein sequence ID" value="GAJ28442.1"/>
    <property type="molecule type" value="Genomic_DNA"/>
</dbReference>
<dbReference type="Gene3D" id="3.40.50.11610">
    <property type="entry name" value="Multifunctional 2-oxoglutarate metabolism enzyme, C-terminal domain"/>
    <property type="match status" value="1"/>
</dbReference>
<dbReference type="Pfam" id="PF16870">
    <property type="entry name" value="OxoGdeHyase_C"/>
    <property type="match status" value="1"/>
</dbReference>
<organism evidence="13 14">
    <name type="scientific">Acidomonas methanolica NBRC 104435</name>
    <dbReference type="NCBI Taxonomy" id="1231351"/>
    <lineage>
        <taxon>Bacteria</taxon>
        <taxon>Pseudomonadati</taxon>
        <taxon>Pseudomonadota</taxon>
        <taxon>Alphaproteobacteria</taxon>
        <taxon>Acetobacterales</taxon>
        <taxon>Acetobacteraceae</taxon>
        <taxon>Acidomonas</taxon>
    </lineage>
</organism>
<dbReference type="AlphaFoldDB" id="A0A023D2S6"/>
<evidence type="ECO:0000259" key="12">
    <source>
        <dbReference type="SMART" id="SM00861"/>
    </source>
</evidence>
<dbReference type="GO" id="GO:0006096">
    <property type="term" value="P:glycolytic process"/>
    <property type="evidence" value="ECO:0007669"/>
    <property type="project" value="UniProtKB-KW"/>
</dbReference>
<comment type="subunit">
    <text evidence="4">Homodimer. Part of the 2-oxoglutarate dehydrogenase (OGDH) complex composed of E1 (2-oxoglutarate dehydrogenase), E2 (dihydrolipoamide succinyltransferase) and E3 (dihydrolipoamide dehydrogenase); the complex contains multiple copies of the three enzymatic components (E1, E2 and E3).</text>
</comment>
<evidence type="ECO:0000256" key="8">
    <source>
        <dbReference type="ARBA" id="ARBA00023052"/>
    </source>
</evidence>
<dbReference type="RefSeq" id="WP_042057035.1">
    <property type="nucleotide sequence ID" value="NZ_BAND01000023.1"/>
</dbReference>
<dbReference type="GO" id="GO:0005829">
    <property type="term" value="C:cytosol"/>
    <property type="evidence" value="ECO:0007669"/>
    <property type="project" value="TreeGrafter"/>
</dbReference>
<dbReference type="PIRSF" id="PIRSF000157">
    <property type="entry name" value="Oxoglu_dh_E1"/>
    <property type="match status" value="1"/>
</dbReference>
<dbReference type="InterPro" id="IPR001017">
    <property type="entry name" value="DH_E1"/>
</dbReference>
<protein>
    <recommendedName>
        <fullName evidence="6">2-oxoglutarate dehydrogenase E1 component</fullName>
        <ecNumber evidence="5">1.2.4.2</ecNumber>
    </recommendedName>
    <alternativeName>
        <fullName evidence="10">Alpha-ketoglutarate dehydrogenase</fullName>
    </alternativeName>
</protein>
<evidence type="ECO:0000256" key="11">
    <source>
        <dbReference type="ARBA" id="ARBA00051911"/>
    </source>
</evidence>
<dbReference type="PANTHER" id="PTHR23152">
    <property type="entry name" value="2-OXOGLUTARATE DEHYDROGENASE"/>
    <property type="match status" value="1"/>
</dbReference>
<dbReference type="Gene3D" id="3.40.50.970">
    <property type="match status" value="1"/>
</dbReference>
<dbReference type="FunFam" id="3.40.50.12470:FF:000009">
    <property type="entry name" value="2-oxoglutarate dehydrogenase E1 component"/>
    <property type="match status" value="1"/>
</dbReference>
<evidence type="ECO:0000256" key="5">
    <source>
        <dbReference type="ARBA" id="ARBA00012280"/>
    </source>
</evidence>
<keyword evidence="8" id="KW-0786">Thiamine pyrophosphate</keyword>
<dbReference type="Gene3D" id="1.10.287.1150">
    <property type="entry name" value="TPP helical domain"/>
    <property type="match status" value="1"/>
</dbReference>